<dbReference type="AlphaFoldDB" id="A0A811UMJ4"/>
<keyword evidence="3" id="KW-1185">Reference proteome</keyword>
<evidence type="ECO:0000313" key="3">
    <source>
        <dbReference type="Proteomes" id="UP000606786"/>
    </source>
</evidence>
<comment type="caution">
    <text evidence="2">The sequence shown here is derived from an EMBL/GenBank/DDBJ whole genome shotgun (WGS) entry which is preliminary data.</text>
</comment>
<evidence type="ECO:0000256" key="1">
    <source>
        <dbReference type="SAM" id="SignalP"/>
    </source>
</evidence>
<protein>
    <submittedName>
        <fullName evidence="2">(Mediterranean fruit fly) hypothetical protein</fullName>
    </submittedName>
</protein>
<sequence length="214" mass="23305">MRTVVIIIFAVFSFMLFHNTAALPLDDSDSGSDEVIVIAQSEVNPADVQGKDRDILIDVALQSSAHIEVPESVAKDLIKTMFQAFKEMKTNGDVKVSVSVPEEQPAMEVVFSFMLFHNTAALPLDDSDSGSDEVIVIAQSEVNPADVQGKDRDILIDVALQSSAHIEVPESVAKDLIKTMFQAFKEMKTNGDVKVSVSVPEEQPAMEVGEPQSR</sequence>
<evidence type="ECO:0000313" key="2">
    <source>
        <dbReference type="EMBL" id="CAD6999961.1"/>
    </source>
</evidence>
<proteinExistence type="predicted"/>
<accession>A0A811UMJ4</accession>
<feature type="chain" id="PRO_5032906608" evidence="1">
    <location>
        <begin position="23"/>
        <end position="214"/>
    </location>
</feature>
<keyword evidence="1" id="KW-0732">Signal</keyword>
<feature type="signal peptide" evidence="1">
    <location>
        <begin position="1"/>
        <end position="22"/>
    </location>
</feature>
<reference evidence="2" key="1">
    <citation type="submission" date="2020-11" db="EMBL/GenBank/DDBJ databases">
        <authorList>
            <person name="Whitehead M."/>
        </authorList>
    </citation>
    <scope>NUCLEOTIDE SEQUENCE</scope>
    <source>
        <strain evidence="2">EGII</strain>
    </source>
</reference>
<name>A0A811UMJ4_CERCA</name>
<gene>
    <name evidence="2" type="ORF">CCAP1982_LOCUS8468</name>
</gene>
<organism evidence="2 3">
    <name type="scientific">Ceratitis capitata</name>
    <name type="common">Mediterranean fruit fly</name>
    <name type="synonym">Tephritis capitata</name>
    <dbReference type="NCBI Taxonomy" id="7213"/>
    <lineage>
        <taxon>Eukaryota</taxon>
        <taxon>Metazoa</taxon>
        <taxon>Ecdysozoa</taxon>
        <taxon>Arthropoda</taxon>
        <taxon>Hexapoda</taxon>
        <taxon>Insecta</taxon>
        <taxon>Pterygota</taxon>
        <taxon>Neoptera</taxon>
        <taxon>Endopterygota</taxon>
        <taxon>Diptera</taxon>
        <taxon>Brachycera</taxon>
        <taxon>Muscomorpha</taxon>
        <taxon>Tephritoidea</taxon>
        <taxon>Tephritidae</taxon>
        <taxon>Ceratitis</taxon>
        <taxon>Ceratitis</taxon>
    </lineage>
</organism>
<dbReference type="EMBL" id="CAJHJT010000012">
    <property type="protein sequence ID" value="CAD6999961.1"/>
    <property type="molecule type" value="Genomic_DNA"/>
</dbReference>
<dbReference type="Proteomes" id="UP000606786">
    <property type="component" value="Unassembled WGS sequence"/>
</dbReference>